<dbReference type="InterPro" id="IPR019540">
    <property type="entry name" value="PtdIno-glycan_biosynth_class_S"/>
</dbReference>
<sequence>MTEKDDNRGIKRQHYAALGVGFVCVIIGLPLWWKTTEVYRVSLPYSDIADLTNVKIKCVIDVDVINTEPSLTDNNLADLSRIITASLGQGQEKVVHSSYRVSVRQGNDQQKSEVLKTADVKGLDTTFSKQDVLNHYQMVLLPKQSGVKVKRSHVSNGRAAYFTTAEKDLQTIAQEITNVVHSIFVKESTLLKTFRDRITSKRLKPDKESMRSVKSALGYDILFTLVNPQPDILDIQWDIKQAVRDFLGPLSEKLKEYVSLNIQSQVIYFTGLYKRPKKDSKLGEFYYTEKDLPLLINPLEAKLGSHASSNPSLNFLVYIPSREQHPLFIMDQSGSKVPSNSFLSPRWGGIYIYNVKSPSQNASLPHEVSLNMKQVMEVFISQLRLLLNLNNQIPDSTDVGNQAIRLWELDGWLRQRCIENLATSIHTLQSLTQLLERISNIVINDDIGNEVEEALSGIRQSQRYLAVGQLDKAFIQSRKALAASDKAFFDPSLLELLYFPEDQKFAIYIPLFLPISLPILGSLYKTFQWMKTKRKTKQE</sequence>
<evidence type="ECO:0000256" key="6">
    <source>
        <dbReference type="ARBA" id="ARBA00022824"/>
    </source>
</evidence>
<keyword evidence="12" id="KW-1185">Reference proteome</keyword>
<gene>
    <name evidence="11" type="ORF">FSP39_017048</name>
</gene>
<protein>
    <recommendedName>
        <fullName evidence="13">GPI transamidase component PIG-S</fullName>
    </recommendedName>
</protein>
<keyword evidence="8 10" id="KW-0472">Membrane</keyword>
<evidence type="ECO:0000256" key="9">
    <source>
        <dbReference type="ARBA" id="ARBA00023180"/>
    </source>
</evidence>
<keyword evidence="6" id="KW-0256">Endoplasmic reticulum</keyword>
<feature type="transmembrane region" description="Helical" evidence="10">
    <location>
        <begin position="15"/>
        <end position="33"/>
    </location>
</feature>
<keyword evidence="9" id="KW-0325">Glycoprotein</keyword>
<keyword evidence="7 10" id="KW-1133">Transmembrane helix</keyword>
<evidence type="ECO:0008006" key="13">
    <source>
        <dbReference type="Google" id="ProtNLM"/>
    </source>
</evidence>
<evidence type="ECO:0000256" key="1">
    <source>
        <dbReference type="ARBA" id="ARBA00004477"/>
    </source>
</evidence>
<dbReference type="Proteomes" id="UP001186944">
    <property type="component" value="Unassembled WGS sequence"/>
</dbReference>
<dbReference type="GO" id="GO:0042765">
    <property type="term" value="C:GPI-anchor transamidase complex"/>
    <property type="evidence" value="ECO:0007669"/>
    <property type="project" value="InterPro"/>
</dbReference>
<evidence type="ECO:0000256" key="10">
    <source>
        <dbReference type="SAM" id="Phobius"/>
    </source>
</evidence>
<comment type="caution">
    <text evidence="11">The sequence shown here is derived from an EMBL/GenBank/DDBJ whole genome shotgun (WGS) entry which is preliminary data.</text>
</comment>
<keyword evidence="5 10" id="KW-0812">Transmembrane</keyword>
<accession>A0AA89BTU7</accession>
<keyword evidence="4" id="KW-0337">GPI-anchor biosynthesis</keyword>
<reference evidence="11" key="1">
    <citation type="submission" date="2019-08" db="EMBL/GenBank/DDBJ databases">
        <title>The improved chromosome-level genome for the pearl oyster Pinctada fucata martensii using PacBio sequencing and Hi-C.</title>
        <authorList>
            <person name="Zheng Z."/>
        </authorList>
    </citation>
    <scope>NUCLEOTIDE SEQUENCE</scope>
    <source>
        <strain evidence="11">ZZ-2019</strain>
        <tissue evidence="11">Adductor muscle</tissue>
    </source>
</reference>
<proteinExistence type="inferred from homology"/>
<name>A0AA89BTU7_PINIB</name>
<comment type="similarity">
    <text evidence="3">Belongs to the PIGS family.</text>
</comment>
<evidence type="ECO:0000256" key="2">
    <source>
        <dbReference type="ARBA" id="ARBA00004687"/>
    </source>
</evidence>
<dbReference type="Pfam" id="PF10510">
    <property type="entry name" value="PIG-S"/>
    <property type="match status" value="1"/>
</dbReference>
<organism evidence="11 12">
    <name type="scientific">Pinctada imbricata</name>
    <name type="common">Atlantic pearl-oyster</name>
    <name type="synonym">Pinctada martensii</name>
    <dbReference type="NCBI Taxonomy" id="66713"/>
    <lineage>
        <taxon>Eukaryota</taxon>
        <taxon>Metazoa</taxon>
        <taxon>Spiralia</taxon>
        <taxon>Lophotrochozoa</taxon>
        <taxon>Mollusca</taxon>
        <taxon>Bivalvia</taxon>
        <taxon>Autobranchia</taxon>
        <taxon>Pteriomorphia</taxon>
        <taxon>Pterioida</taxon>
        <taxon>Pterioidea</taxon>
        <taxon>Pteriidae</taxon>
        <taxon>Pinctada</taxon>
    </lineage>
</organism>
<comment type="subcellular location">
    <subcellularLocation>
        <location evidence="1">Endoplasmic reticulum membrane</location>
        <topology evidence="1">Multi-pass membrane protein</topology>
    </subcellularLocation>
</comment>
<dbReference type="EMBL" id="VSWD01000008">
    <property type="protein sequence ID" value="KAK3095640.1"/>
    <property type="molecule type" value="Genomic_DNA"/>
</dbReference>
<comment type="pathway">
    <text evidence="2">Glycolipid biosynthesis; glycosylphosphatidylinositol-anchor biosynthesis.</text>
</comment>
<dbReference type="AlphaFoldDB" id="A0AA89BTU7"/>
<dbReference type="PANTHER" id="PTHR21072:SF13">
    <property type="entry name" value="GPI TRANSAMIDASE COMPONENT PIG-S"/>
    <property type="match status" value="1"/>
</dbReference>
<feature type="transmembrane region" description="Helical" evidence="10">
    <location>
        <begin position="505"/>
        <end position="527"/>
    </location>
</feature>
<evidence type="ECO:0000313" key="11">
    <source>
        <dbReference type="EMBL" id="KAK3095640.1"/>
    </source>
</evidence>
<evidence type="ECO:0000256" key="8">
    <source>
        <dbReference type="ARBA" id="ARBA00023136"/>
    </source>
</evidence>
<evidence type="ECO:0000256" key="5">
    <source>
        <dbReference type="ARBA" id="ARBA00022692"/>
    </source>
</evidence>
<evidence type="ECO:0000256" key="3">
    <source>
        <dbReference type="ARBA" id="ARBA00005316"/>
    </source>
</evidence>
<dbReference type="GO" id="GO:0016255">
    <property type="term" value="P:attachment of GPI anchor to protein"/>
    <property type="evidence" value="ECO:0007669"/>
    <property type="project" value="InterPro"/>
</dbReference>
<evidence type="ECO:0000256" key="7">
    <source>
        <dbReference type="ARBA" id="ARBA00022989"/>
    </source>
</evidence>
<dbReference type="PANTHER" id="PTHR21072">
    <property type="entry name" value="GPI TRANSAMIDASE COMPONENT PIG-S"/>
    <property type="match status" value="1"/>
</dbReference>
<evidence type="ECO:0000256" key="4">
    <source>
        <dbReference type="ARBA" id="ARBA00022502"/>
    </source>
</evidence>
<evidence type="ECO:0000313" key="12">
    <source>
        <dbReference type="Proteomes" id="UP001186944"/>
    </source>
</evidence>
<dbReference type="GO" id="GO:0006506">
    <property type="term" value="P:GPI anchor biosynthetic process"/>
    <property type="evidence" value="ECO:0007669"/>
    <property type="project" value="UniProtKB-KW"/>
</dbReference>